<dbReference type="Pfam" id="PF00440">
    <property type="entry name" value="TetR_N"/>
    <property type="match status" value="1"/>
</dbReference>
<dbReference type="AlphaFoldDB" id="A0AAW5R8S7"/>
<organism evidence="6 7">
    <name type="scientific">Microbaculum marinisediminis</name>
    <dbReference type="NCBI Taxonomy" id="2931392"/>
    <lineage>
        <taxon>Bacteria</taxon>
        <taxon>Pseudomonadati</taxon>
        <taxon>Pseudomonadota</taxon>
        <taxon>Alphaproteobacteria</taxon>
        <taxon>Hyphomicrobiales</taxon>
        <taxon>Tepidamorphaceae</taxon>
        <taxon>Microbaculum</taxon>
    </lineage>
</organism>
<dbReference type="InterPro" id="IPR009057">
    <property type="entry name" value="Homeodomain-like_sf"/>
</dbReference>
<evidence type="ECO:0000313" key="6">
    <source>
        <dbReference type="EMBL" id="MCT8974780.1"/>
    </source>
</evidence>
<dbReference type="GO" id="GO:0000976">
    <property type="term" value="F:transcription cis-regulatory region binding"/>
    <property type="evidence" value="ECO:0007669"/>
    <property type="project" value="TreeGrafter"/>
</dbReference>
<dbReference type="EMBL" id="JALIDZ010000015">
    <property type="protein sequence ID" value="MCT8974780.1"/>
    <property type="molecule type" value="Genomic_DNA"/>
</dbReference>
<keyword evidence="1" id="KW-0805">Transcription regulation</keyword>
<dbReference type="InterPro" id="IPR050109">
    <property type="entry name" value="HTH-type_TetR-like_transc_reg"/>
</dbReference>
<dbReference type="PANTHER" id="PTHR30055">
    <property type="entry name" value="HTH-TYPE TRANSCRIPTIONAL REGULATOR RUTR"/>
    <property type="match status" value="1"/>
</dbReference>
<gene>
    <name evidence="6" type="ORF">MUB46_23225</name>
</gene>
<dbReference type="RefSeq" id="WP_261618369.1">
    <property type="nucleotide sequence ID" value="NZ_JALIDZ010000015.1"/>
</dbReference>
<keyword evidence="3" id="KW-0804">Transcription</keyword>
<evidence type="ECO:0000256" key="3">
    <source>
        <dbReference type="ARBA" id="ARBA00023163"/>
    </source>
</evidence>
<evidence type="ECO:0000256" key="4">
    <source>
        <dbReference type="PROSITE-ProRule" id="PRU00335"/>
    </source>
</evidence>
<dbReference type="PROSITE" id="PS50977">
    <property type="entry name" value="HTH_TETR_2"/>
    <property type="match status" value="1"/>
</dbReference>
<keyword evidence="2 4" id="KW-0238">DNA-binding</keyword>
<dbReference type="InterPro" id="IPR025996">
    <property type="entry name" value="MT1864/Rv1816-like_C"/>
</dbReference>
<keyword evidence="7" id="KW-1185">Reference proteome</keyword>
<evidence type="ECO:0000256" key="2">
    <source>
        <dbReference type="ARBA" id="ARBA00023125"/>
    </source>
</evidence>
<dbReference type="PANTHER" id="PTHR30055:SF234">
    <property type="entry name" value="HTH-TYPE TRANSCRIPTIONAL REGULATOR BETI"/>
    <property type="match status" value="1"/>
</dbReference>
<dbReference type="Pfam" id="PF13305">
    <property type="entry name" value="TetR_C_33"/>
    <property type="match status" value="1"/>
</dbReference>
<reference evidence="6 7" key="1">
    <citation type="submission" date="2022-04" db="EMBL/GenBank/DDBJ databases">
        <authorList>
            <person name="Ye Y.-Q."/>
            <person name="Du Z.-J."/>
        </authorList>
    </citation>
    <scope>NUCLEOTIDE SEQUENCE [LARGE SCALE GENOMIC DNA]</scope>
    <source>
        <strain evidence="6 7">A6E488</strain>
    </source>
</reference>
<dbReference type="SUPFAM" id="SSF48498">
    <property type="entry name" value="Tetracyclin repressor-like, C-terminal domain"/>
    <property type="match status" value="1"/>
</dbReference>
<protein>
    <submittedName>
        <fullName evidence="6">TetR/AcrR family transcriptional regulator</fullName>
    </submittedName>
</protein>
<proteinExistence type="predicted"/>
<dbReference type="InterPro" id="IPR001647">
    <property type="entry name" value="HTH_TetR"/>
</dbReference>
<accession>A0AAW5R8S7</accession>
<dbReference type="GO" id="GO:0003700">
    <property type="term" value="F:DNA-binding transcription factor activity"/>
    <property type="evidence" value="ECO:0007669"/>
    <property type="project" value="TreeGrafter"/>
</dbReference>
<dbReference type="SUPFAM" id="SSF46689">
    <property type="entry name" value="Homeodomain-like"/>
    <property type="match status" value="1"/>
</dbReference>
<evidence type="ECO:0000259" key="5">
    <source>
        <dbReference type="PROSITE" id="PS50977"/>
    </source>
</evidence>
<name>A0AAW5R8S7_9HYPH</name>
<dbReference type="Gene3D" id="1.10.357.10">
    <property type="entry name" value="Tetracycline Repressor, domain 2"/>
    <property type="match status" value="1"/>
</dbReference>
<evidence type="ECO:0000256" key="1">
    <source>
        <dbReference type="ARBA" id="ARBA00023015"/>
    </source>
</evidence>
<feature type="domain" description="HTH tetR-type" evidence="5">
    <location>
        <begin position="6"/>
        <end position="66"/>
    </location>
</feature>
<dbReference type="Proteomes" id="UP001320898">
    <property type="component" value="Unassembled WGS sequence"/>
</dbReference>
<sequence length="202" mass="22149">MTLNKTEVRERALEVAGQLMAAEGGEGLKARAVAKEVGVSVGTIYNIFGDLDDLQRAVNLKLLDALGAASETVMTEMRQAGVTDVRALLIGLARTYFDFVRANTRHWQALLALNARIPLSDQPDWYADRFDLLFGIIGDVLRATPLGGDDERRNVAAHALWASVHGIVTAGYARRGRLDGETEIWRQVDMLISAFLKGLDRA</sequence>
<dbReference type="InterPro" id="IPR036271">
    <property type="entry name" value="Tet_transcr_reg_TetR-rel_C_sf"/>
</dbReference>
<feature type="DNA-binding region" description="H-T-H motif" evidence="4">
    <location>
        <begin position="29"/>
        <end position="48"/>
    </location>
</feature>
<evidence type="ECO:0000313" key="7">
    <source>
        <dbReference type="Proteomes" id="UP001320898"/>
    </source>
</evidence>
<comment type="caution">
    <text evidence="6">The sequence shown here is derived from an EMBL/GenBank/DDBJ whole genome shotgun (WGS) entry which is preliminary data.</text>
</comment>